<organism evidence="1 2">
    <name type="scientific">Gossypium davidsonii</name>
    <name type="common">Davidson's cotton</name>
    <name type="synonym">Gossypium klotzschianum subsp. davidsonii</name>
    <dbReference type="NCBI Taxonomy" id="34287"/>
    <lineage>
        <taxon>Eukaryota</taxon>
        <taxon>Viridiplantae</taxon>
        <taxon>Streptophyta</taxon>
        <taxon>Embryophyta</taxon>
        <taxon>Tracheophyta</taxon>
        <taxon>Spermatophyta</taxon>
        <taxon>Magnoliopsida</taxon>
        <taxon>eudicotyledons</taxon>
        <taxon>Gunneridae</taxon>
        <taxon>Pentapetalae</taxon>
        <taxon>rosids</taxon>
        <taxon>malvids</taxon>
        <taxon>Malvales</taxon>
        <taxon>Malvaceae</taxon>
        <taxon>Malvoideae</taxon>
        <taxon>Gossypium</taxon>
    </lineage>
</organism>
<comment type="caution">
    <text evidence="1">The sequence shown here is derived from an EMBL/GenBank/DDBJ whole genome shotgun (WGS) entry which is preliminary data.</text>
</comment>
<dbReference type="PANTHER" id="PTHR47481">
    <property type="match status" value="1"/>
</dbReference>
<evidence type="ECO:0000313" key="2">
    <source>
        <dbReference type="Proteomes" id="UP000593561"/>
    </source>
</evidence>
<reference evidence="1 2" key="1">
    <citation type="journal article" date="2019" name="Genome Biol. Evol.">
        <title>Insights into the evolution of the New World diploid cottons (Gossypium, subgenus Houzingenia) based on genome sequencing.</title>
        <authorList>
            <person name="Grover C.E."/>
            <person name="Arick M.A. 2nd"/>
            <person name="Thrash A."/>
            <person name="Conover J.L."/>
            <person name="Sanders W.S."/>
            <person name="Peterson D.G."/>
            <person name="Frelichowski J.E."/>
            <person name="Scheffler J.A."/>
            <person name="Scheffler B.E."/>
            <person name="Wendel J.F."/>
        </authorList>
    </citation>
    <scope>NUCLEOTIDE SEQUENCE [LARGE SCALE GENOMIC DNA]</scope>
    <source>
        <strain evidence="1">27</strain>
        <tissue evidence="1">Leaf</tissue>
    </source>
</reference>
<evidence type="ECO:0008006" key="3">
    <source>
        <dbReference type="Google" id="ProtNLM"/>
    </source>
</evidence>
<proteinExistence type="predicted"/>
<dbReference type="AlphaFoldDB" id="A0A7J8RIV4"/>
<dbReference type="Proteomes" id="UP000593561">
    <property type="component" value="Unassembled WGS sequence"/>
</dbReference>
<dbReference type="EMBL" id="JABFAC010000005">
    <property type="protein sequence ID" value="MBA0613754.1"/>
    <property type="molecule type" value="Genomic_DNA"/>
</dbReference>
<dbReference type="PANTHER" id="PTHR47481:SF30">
    <property type="entry name" value="CCHC-TYPE DOMAIN-CONTAINING PROTEIN"/>
    <property type="match status" value="1"/>
</dbReference>
<protein>
    <recommendedName>
        <fullName evidence="3">Retrotransposon Copia-like N-terminal domain-containing protein</fullName>
    </recommendedName>
</protein>
<name>A0A7J8RIV4_GOSDV</name>
<accession>A0A7J8RIV4</accession>
<gene>
    <name evidence="1" type="ORF">Godav_014125</name>
</gene>
<keyword evidence="2" id="KW-1185">Reference proteome</keyword>
<evidence type="ECO:0000313" key="1">
    <source>
        <dbReference type="EMBL" id="MBA0613754.1"/>
    </source>
</evidence>
<sequence length="258" mass="28157">MAVGASEDQEVAGSSSTNVSKNFTNKKINIQFDDINYPLWKQQVSFALESYGLESYIDGTQAIPPEFVSDESGHLVKNPERVSFNKQDKAIASWLLSIVSPEILPDLVTCQSATEIWEVIGQLYSAKTTTKIINIRCGEKIFDAEHIATILNGLPSEIDSVVTLITTSRKVYDVTVLSSMLINLEARQKSGAMIGLFSVNLATSQSSSHSAQGAFVSTDGYSTFVNATIAREHAWFPDSRATSHLSRDASKLSNSVPR</sequence>